<keyword evidence="15" id="KW-1185">Reference proteome</keyword>
<name>A0A9X3B7V7_9HYPH</name>
<sequence length="303" mass="33126">MRKTADTGGRRLLKDVTLIAGPTASGKSARALELARKTGAVIVNTDSMQVYGILSILTAHPGSDELAAAPHRLYGHVHPGRSYSTGDWLRDVAALTEAENLNQKPVIFVGGTGLYFRALTEGLSPMPDVPKAIRAHWRNQLAAEGAESLHSLLKDIDPVSAARIRPSDGQRIVRALEVMEASGKPISQWQAEPSQPLVDTAAAKKIVLEPDRKELARRIDERFDRMLEIGALEEVAALLRLNLSPSMPAMKAIGVRELSAALSGQISLKEAAARAKAATRQYAKRQMTWFRHQIGPDWQRLRD</sequence>
<evidence type="ECO:0000256" key="3">
    <source>
        <dbReference type="ARBA" id="ARBA00005842"/>
    </source>
</evidence>
<dbReference type="Proteomes" id="UP001149009">
    <property type="component" value="Unassembled WGS sequence"/>
</dbReference>
<comment type="similarity">
    <text evidence="3 10 13">Belongs to the IPP transferase family.</text>
</comment>
<dbReference type="GO" id="GO:0006400">
    <property type="term" value="P:tRNA modification"/>
    <property type="evidence" value="ECO:0007669"/>
    <property type="project" value="TreeGrafter"/>
</dbReference>
<comment type="caution">
    <text evidence="14">The sequence shown here is derived from an EMBL/GenBank/DDBJ whole genome shotgun (WGS) entry which is preliminary data.</text>
</comment>
<reference evidence="14" key="1">
    <citation type="submission" date="2022-08" db="EMBL/GenBank/DDBJ databases">
        <title>Chelativorans sichuanense sp. nov., a paraffin oil-degrading bacterium isolated from a mixture of oil-based drill cuttings and paddy soil.</title>
        <authorList>
            <person name="Yu J."/>
            <person name="Liu H."/>
            <person name="Chen Q."/>
        </authorList>
    </citation>
    <scope>NUCLEOTIDE SEQUENCE</scope>
    <source>
        <strain evidence="14">SCAU 2101</strain>
    </source>
</reference>
<dbReference type="PANTHER" id="PTHR11088">
    <property type="entry name" value="TRNA DIMETHYLALLYLTRANSFERASE"/>
    <property type="match status" value="1"/>
</dbReference>
<dbReference type="Gene3D" id="1.10.20.140">
    <property type="match status" value="1"/>
</dbReference>
<protein>
    <recommendedName>
        <fullName evidence="10">tRNA dimethylallyltransferase</fullName>
        <ecNumber evidence="10">2.5.1.75</ecNumber>
    </recommendedName>
    <alternativeName>
        <fullName evidence="10">Dimethylallyl diphosphate:tRNA dimethylallyltransferase</fullName>
        <shortName evidence="10">DMAPP:tRNA dimethylallyltransferase</shortName>
        <shortName evidence="10">DMATase</shortName>
    </alternativeName>
    <alternativeName>
        <fullName evidence="10">Isopentenyl-diphosphate:tRNA isopentenyltransferase</fullName>
        <shortName evidence="10">IPP transferase</shortName>
        <shortName evidence="10">IPPT</shortName>
        <shortName evidence="10">IPTase</shortName>
    </alternativeName>
</protein>
<feature type="site" description="Interaction with substrate tRNA" evidence="10">
    <location>
        <position position="134"/>
    </location>
</feature>
<dbReference type="GO" id="GO:0052381">
    <property type="term" value="F:tRNA dimethylallyltransferase activity"/>
    <property type="evidence" value="ECO:0007669"/>
    <property type="project" value="UniProtKB-UniRule"/>
</dbReference>
<keyword evidence="6 10" id="KW-0547">Nucleotide-binding</keyword>
<dbReference type="SUPFAM" id="SSF52540">
    <property type="entry name" value="P-loop containing nucleoside triphosphate hydrolases"/>
    <property type="match status" value="2"/>
</dbReference>
<comment type="cofactor">
    <cofactor evidence="1 10">
        <name>Mg(2+)</name>
        <dbReference type="ChEBI" id="CHEBI:18420"/>
    </cofactor>
</comment>
<dbReference type="InterPro" id="IPR027417">
    <property type="entry name" value="P-loop_NTPase"/>
</dbReference>
<feature type="binding site" evidence="10">
    <location>
        <begin position="21"/>
        <end position="28"/>
    </location>
    <ligand>
        <name>ATP</name>
        <dbReference type="ChEBI" id="CHEBI:30616"/>
    </ligand>
</feature>
<evidence type="ECO:0000256" key="13">
    <source>
        <dbReference type="RuleBase" id="RU003785"/>
    </source>
</evidence>
<evidence type="ECO:0000256" key="10">
    <source>
        <dbReference type="HAMAP-Rule" id="MF_00185"/>
    </source>
</evidence>
<dbReference type="AlphaFoldDB" id="A0A9X3B7V7"/>
<accession>A0A9X3B7V7</accession>
<dbReference type="Pfam" id="PF01715">
    <property type="entry name" value="IPPT"/>
    <property type="match status" value="1"/>
</dbReference>
<comment type="caution">
    <text evidence="10">Lacks conserved residue(s) required for the propagation of feature annotation.</text>
</comment>
<dbReference type="HAMAP" id="MF_00185">
    <property type="entry name" value="IPP_trans"/>
    <property type="match status" value="1"/>
</dbReference>
<gene>
    <name evidence="10 14" type="primary">miaA</name>
    <name evidence="14" type="ORF">NYR54_17355</name>
</gene>
<keyword evidence="5 10" id="KW-0819">tRNA processing</keyword>
<evidence type="ECO:0000256" key="5">
    <source>
        <dbReference type="ARBA" id="ARBA00022694"/>
    </source>
</evidence>
<dbReference type="InterPro" id="IPR018022">
    <property type="entry name" value="IPT"/>
</dbReference>
<keyword evidence="8 10" id="KW-0460">Magnesium</keyword>
<evidence type="ECO:0000256" key="6">
    <source>
        <dbReference type="ARBA" id="ARBA00022741"/>
    </source>
</evidence>
<evidence type="ECO:0000256" key="4">
    <source>
        <dbReference type="ARBA" id="ARBA00022679"/>
    </source>
</evidence>
<evidence type="ECO:0000256" key="1">
    <source>
        <dbReference type="ARBA" id="ARBA00001946"/>
    </source>
</evidence>
<evidence type="ECO:0000256" key="2">
    <source>
        <dbReference type="ARBA" id="ARBA00003213"/>
    </source>
</evidence>
<feature type="region of interest" description="Interaction with substrate tRNA" evidence="10">
    <location>
        <begin position="46"/>
        <end position="49"/>
    </location>
</feature>
<evidence type="ECO:0000256" key="9">
    <source>
        <dbReference type="ARBA" id="ARBA00049563"/>
    </source>
</evidence>
<dbReference type="InterPro" id="IPR039657">
    <property type="entry name" value="Dimethylallyltransferase"/>
</dbReference>
<comment type="function">
    <text evidence="2 10 12">Catalyzes the transfer of a dimethylallyl group onto the adenine at position 37 in tRNAs that read codons beginning with uridine, leading to the formation of N6-(dimethylallyl)adenosine (i(6)A).</text>
</comment>
<dbReference type="NCBIfam" id="TIGR00174">
    <property type="entry name" value="miaA"/>
    <property type="match status" value="1"/>
</dbReference>
<dbReference type="EC" id="2.5.1.75" evidence="10"/>
<organism evidence="14 15">
    <name type="scientific">Chelativorans petroleitrophicus</name>
    <dbReference type="NCBI Taxonomy" id="2975484"/>
    <lineage>
        <taxon>Bacteria</taxon>
        <taxon>Pseudomonadati</taxon>
        <taxon>Pseudomonadota</taxon>
        <taxon>Alphaproteobacteria</taxon>
        <taxon>Hyphomicrobiales</taxon>
        <taxon>Phyllobacteriaceae</taxon>
        <taxon>Chelativorans</taxon>
    </lineage>
</organism>
<evidence type="ECO:0000256" key="8">
    <source>
        <dbReference type="ARBA" id="ARBA00022842"/>
    </source>
</evidence>
<evidence type="ECO:0000313" key="14">
    <source>
        <dbReference type="EMBL" id="MCT8992032.1"/>
    </source>
</evidence>
<keyword evidence="7 10" id="KW-0067">ATP-binding</keyword>
<dbReference type="PANTHER" id="PTHR11088:SF60">
    <property type="entry name" value="TRNA DIMETHYLALLYLTRANSFERASE"/>
    <property type="match status" value="1"/>
</dbReference>
<comment type="catalytic activity">
    <reaction evidence="9 10 11">
        <text>adenosine(37) in tRNA + dimethylallyl diphosphate = N(6)-dimethylallyladenosine(37) in tRNA + diphosphate</text>
        <dbReference type="Rhea" id="RHEA:26482"/>
        <dbReference type="Rhea" id="RHEA-COMP:10162"/>
        <dbReference type="Rhea" id="RHEA-COMP:10375"/>
        <dbReference type="ChEBI" id="CHEBI:33019"/>
        <dbReference type="ChEBI" id="CHEBI:57623"/>
        <dbReference type="ChEBI" id="CHEBI:74411"/>
        <dbReference type="ChEBI" id="CHEBI:74415"/>
        <dbReference type="EC" id="2.5.1.75"/>
    </reaction>
</comment>
<comment type="subunit">
    <text evidence="10">Monomer.</text>
</comment>
<feature type="binding site" evidence="10">
    <location>
        <begin position="23"/>
        <end position="28"/>
    </location>
    <ligand>
        <name>substrate</name>
    </ligand>
</feature>
<evidence type="ECO:0000256" key="7">
    <source>
        <dbReference type="ARBA" id="ARBA00022840"/>
    </source>
</evidence>
<dbReference type="GO" id="GO:0005524">
    <property type="term" value="F:ATP binding"/>
    <property type="evidence" value="ECO:0007669"/>
    <property type="project" value="UniProtKB-UniRule"/>
</dbReference>
<feature type="site" description="Interaction with substrate tRNA" evidence="10">
    <location>
        <position position="112"/>
    </location>
</feature>
<dbReference type="Gene3D" id="3.40.50.300">
    <property type="entry name" value="P-loop containing nucleotide triphosphate hydrolases"/>
    <property type="match status" value="1"/>
</dbReference>
<dbReference type="FunFam" id="1.10.20.140:FF:000001">
    <property type="entry name" value="tRNA dimethylallyltransferase"/>
    <property type="match status" value="1"/>
</dbReference>
<proteinExistence type="inferred from homology"/>
<dbReference type="EMBL" id="JAODNV010000023">
    <property type="protein sequence ID" value="MCT8992032.1"/>
    <property type="molecule type" value="Genomic_DNA"/>
</dbReference>
<keyword evidence="4 10" id="KW-0808">Transferase</keyword>
<evidence type="ECO:0000256" key="12">
    <source>
        <dbReference type="RuleBase" id="RU003784"/>
    </source>
</evidence>
<evidence type="ECO:0000313" key="15">
    <source>
        <dbReference type="Proteomes" id="UP001149009"/>
    </source>
</evidence>
<feature type="region of interest" description="Interaction with substrate tRNA" evidence="10">
    <location>
        <begin position="170"/>
        <end position="174"/>
    </location>
</feature>
<evidence type="ECO:0000256" key="11">
    <source>
        <dbReference type="RuleBase" id="RU003783"/>
    </source>
</evidence>
<dbReference type="RefSeq" id="WP_261516984.1">
    <property type="nucleotide sequence ID" value="NZ_JAODNV010000023.1"/>
</dbReference>